<evidence type="ECO:0000256" key="1">
    <source>
        <dbReference type="ARBA" id="ARBA00002238"/>
    </source>
</evidence>
<keyword evidence="9" id="KW-0496">Mitochondrion</keyword>
<protein>
    <recommendedName>
        <fullName evidence="3">Mitochondrial thiamine pyrophosphate carrier 1</fullName>
    </recommendedName>
</protein>
<evidence type="ECO:0000256" key="11">
    <source>
        <dbReference type="PROSITE-ProRule" id="PRU00282"/>
    </source>
</evidence>
<keyword evidence="8" id="KW-1133">Transmembrane helix</keyword>
<evidence type="ECO:0000256" key="9">
    <source>
        <dbReference type="ARBA" id="ARBA00023128"/>
    </source>
</evidence>
<proteinExistence type="inferred from homology"/>
<evidence type="ECO:0000256" key="7">
    <source>
        <dbReference type="ARBA" id="ARBA00022792"/>
    </source>
</evidence>
<comment type="function">
    <text evidence="1">Mitochondrial transporter that mediates uptake of thiamine pyrophosphate (ThPP) into mitochondria.</text>
</comment>
<evidence type="ECO:0000256" key="4">
    <source>
        <dbReference type="ARBA" id="ARBA00022448"/>
    </source>
</evidence>
<dbReference type="Proteomes" id="UP001345013">
    <property type="component" value="Unassembled WGS sequence"/>
</dbReference>
<keyword evidence="10 11" id="KW-0472">Membrane</keyword>
<dbReference type="Gene3D" id="1.50.40.10">
    <property type="entry name" value="Mitochondrial carrier domain"/>
    <property type="match status" value="1"/>
</dbReference>
<keyword evidence="7" id="KW-0999">Mitochondrion inner membrane</keyword>
<evidence type="ECO:0000256" key="6">
    <source>
        <dbReference type="ARBA" id="ARBA00022737"/>
    </source>
</evidence>
<dbReference type="Pfam" id="PF00153">
    <property type="entry name" value="Mito_carr"/>
    <property type="match status" value="3"/>
</dbReference>
<sequence length="329" mass="36666">MSRIERLKDEGTRTQVVISGAVAGLISRFCIAPLDVVKIRLQLQTHSLSDPLSHDGIKGPTYKGVWGTLRKIRQQEGITALWKGNIPAELLYVCYGGSQFVAYRTISQLLSQMPTRLPSSAESFVSGAAAGAAATTLTYPLDLLRTRFAAQGTEKVYEGILGSLRDISHHEGTRGFFRGCAAANAQIIPYMGLFFSSYEMFHQFFGGRTLPFSSGDALSGVLASVLSKTVVFPLDLVRKRLQVQGPTRSRYIHTNIPEYRGVIRSLVQINRREGFRGMYRGLTVSLMKSAPASAITMYVYERTLHLMLHNNQDQELWVHYDPCCEYEDD</sequence>
<dbReference type="PROSITE" id="PS50920">
    <property type="entry name" value="SOLCAR"/>
    <property type="match status" value="3"/>
</dbReference>
<evidence type="ECO:0000313" key="13">
    <source>
        <dbReference type="EMBL" id="KAK5092792.1"/>
    </source>
</evidence>
<evidence type="ECO:0000256" key="3">
    <source>
        <dbReference type="ARBA" id="ARBA00021935"/>
    </source>
</evidence>
<dbReference type="PANTHER" id="PTHR24089">
    <property type="entry name" value="SOLUTE CARRIER FAMILY 25"/>
    <property type="match status" value="1"/>
</dbReference>
<gene>
    <name evidence="13" type="primary">TPC1</name>
    <name evidence="13" type="ORF">LTR24_004832</name>
</gene>
<dbReference type="InterPro" id="IPR023395">
    <property type="entry name" value="MCP_dom_sf"/>
</dbReference>
<feature type="repeat" description="Solcar" evidence="11">
    <location>
        <begin position="118"/>
        <end position="204"/>
    </location>
</feature>
<organism evidence="13 14">
    <name type="scientific">Lithohypha guttulata</name>
    <dbReference type="NCBI Taxonomy" id="1690604"/>
    <lineage>
        <taxon>Eukaryota</taxon>
        <taxon>Fungi</taxon>
        <taxon>Dikarya</taxon>
        <taxon>Ascomycota</taxon>
        <taxon>Pezizomycotina</taxon>
        <taxon>Eurotiomycetes</taxon>
        <taxon>Chaetothyriomycetidae</taxon>
        <taxon>Chaetothyriales</taxon>
        <taxon>Trichomeriaceae</taxon>
        <taxon>Lithohypha</taxon>
    </lineage>
</organism>
<comment type="similarity">
    <text evidence="12">Belongs to the mitochondrial carrier (TC 2.A.29) family.</text>
</comment>
<dbReference type="EMBL" id="JAVRRG010000052">
    <property type="protein sequence ID" value="KAK5092792.1"/>
    <property type="molecule type" value="Genomic_DNA"/>
</dbReference>
<dbReference type="InterPro" id="IPR018108">
    <property type="entry name" value="MCP_transmembrane"/>
</dbReference>
<accession>A0ABR0KB39</accession>
<evidence type="ECO:0000256" key="2">
    <source>
        <dbReference type="ARBA" id="ARBA00004448"/>
    </source>
</evidence>
<feature type="repeat" description="Solcar" evidence="11">
    <location>
        <begin position="211"/>
        <end position="306"/>
    </location>
</feature>
<comment type="caution">
    <text evidence="13">The sequence shown here is derived from an EMBL/GenBank/DDBJ whole genome shotgun (WGS) entry which is preliminary data.</text>
</comment>
<reference evidence="13 14" key="1">
    <citation type="submission" date="2023-08" db="EMBL/GenBank/DDBJ databases">
        <title>Black Yeasts Isolated from many extreme environments.</title>
        <authorList>
            <person name="Coleine C."/>
            <person name="Stajich J.E."/>
            <person name="Selbmann L."/>
        </authorList>
    </citation>
    <scope>NUCLEOTIDE SEQUENCE [LARGE SCALE GENOMIC DNA]</scope>
    <source>
        <strain evidence="13 14">CCFEE 5885</strain>
    </source>
</reference>
<keyword evidence="4 12" id="KW-0813">Transport</keyword>
<evidence type="ECO:0000313" key="14">
    <source>
        <dbReference type="Proteomes" id="UP001345013"/>
    </source>
</evidence>
<name>A0ABR0KB39_9EURO</name>
<dbReference type="InterPro" id="IPR002067">
    <property type="entry name" value="MCP"/>
</dbReference>
<evidence type="ECO:0000256" key="10">
    <source>
        <dbReference type="ARBA" id="ARBA00023136"/>
    </source>
</evidence>
<comment type="subcellular location">
    <subcellularLocation>
        <location evidence="2">Mitochondrion inner membrane</location>
        <topology evidence="2">Multi-pass membrane protein</topology>
    </subcellularLocation>
</comment>
<dbReference type="PRINTS" id="PR00926">
    <property type="entry name" value="MITOCARRIER"/>
</dbReference>
<keyword evidence="5 11" id="KW-0812">Transmembrane</keyword>
<feature type="repeat" description="Solcar" evidence="11">
    <location>
        <begin position="11"/>
        <end position="109"/>
    </location>
</feature>
<evidence type="ECO:0000256" key="8">
    <source>
        <dbReference type="ARBA" id="ARBA00022989"/>
    </source>
</evidence>
<keyword evidence="6" id="KW-0677">Repeat</keyword>
<dbReference type="SUPFAM" id="SSF103506">
    <property type="entry name" value="Mitochondrial carrier"/>
    <property type="match status" value="1"/>
</dbReference>
<evidence type="ECO:0000256" key="12">
    <source>
        <dbReference type="RuleBase" id="RU000488"/>
    </source>
</evidence>
<evidence type="ECO:0000256" key="5">
    <source>
        <dbReference type="ARBA" id="ARBA00022692"/>
    </source>
</evidence>
<keyword evidence="14" id="KW-1185">Reference proteome</keyword>